<dbReference type="EMBL" id="CCBN010000004">
    <property type="protein sequence ID" value="CDO53124.1"/>
    <property type="molecule type" value="Genomic_DNA"/>
</dbReference>
<dbReference type="SUPFAM" id="SSF48371">
    <property type="entry name" value="ARM repeat"/>
    <property type="match status" value="1"/>
</dbReference>
<accession>A0A0J9X7L8</accession>
<protein>
    <recommendedName>
        <fullName evidence="3">UNC-45/Cro1/She4 central domain-containing protein</fullName>
    </recommendedName>
</protein>
<organism evidence="1 2">
    <name type="scientific">Geotrichum candidum</name>
    <name type="common">Oospora lactis</name>
    <name type="synonym">Dipodascus geotrichum</name>
    <dbReference type="NCBI Taxonomy" id="1173061"/>
    <lineage>
        <taxon>Eukaryota</taxon>
        <taxon>Fungi</taxon>
        <taxon>Dikarya</taxon>
        <taxon>Ascomycota</taxon>
        <taxon>Saccharomycotina</taxon>
        <taxon>Dipodascomycetes</taxon>
        <taxon>Dipodascales</taxon>
        <taxon>Dipodascaceae</taxon>
        <taxon>Geotrichum</taxon>
    </lineage>
</organism>
<dbReference type="InterPro" id="IPR016024">
    <property type="entry name" value="ARM-type_fold"/>
</dbReference>
<proteinExistence type="predicted"/>
<gene>
    <name evidence="1" type="ORF">BN980_GECA04s04696g</name>
</gene>
<dbReference type="Proteomes" id="UP000242525">
    <property type="component" value="Unassembled WGS sequence"/>
</dbReference>
<name>A0A0J9X7L8_GEOCN</name>
<evidence type="ECO:0000313" key="1">
    <source>
        <dbReference type="EMBL" id="CDO53124.1"/>
    </source>
</evidence>
<dbReference type="InterPro" id="IPR011989">
    <property type="entry name" value="ARM-like"/>
</dbReference>
<evidence type="ECO:0008006" key="3">
    <source>
        <dbReference type="Google" id="ProtNLM"/>
    </source>
</evidence>
<keyword evidence="2" id="KW-1185">Reference proteome</keyword>
<comment type="caution">
    <text evidence="1">The sequence shown here is derived from an EMBL/GenBank/DDBJ whole genome shotgun (WGS) entry which is preliminary data.</text>
</comment>
<dbReference type="Gene3D" id="1.25.10.10">
    <property type="entry name" value="Leucine-rich Repeat Variant"/>
    <property type="match status" value="1"/>
</dbReference>
<evidence type="ECO:0000313" key="2">
    <source>
        <dbReference type="Proteomes" id="UP000242525"/>
    </source>
</evidence>
<reference evidence="1" key="1">
    <citation type="submission" date="2014-03" db="EMBL/GenBank/DDBJ databases">
        <authorList>
            <person name="Casaregola S."/>
        </authorList>
    </citation>
    <scope>NUCLEOTIDE SEQUENCE [LARGE SCALE GENOMIC DNA]</scope>
    <source>
        <strain evidence="1">CLIB 918</strain>
    </source>
</reference>
<sequence length="597" mass="66291">MVRSRLQVLYDELKASPSDDQTLTLMDTVLATFRSVQGRTEEGSAEIAELSMEYAISDKEAISISALKGLANFVADVDENRKLISENETFLEKIISRAMTAENLTHLTILSILFFNLTNGYDPALQALIRTKKLPELLEMLFLASFADSDFPMCAYLETFQRLVQSDKASVKEYPSNTLLELAKVSNVWRDDTDVLDLAGQLMLAFKSQDDRFDKFLTADKKTAASYGQICFDVIKVTSDSKEEDIINTRKAFATLFANLSVIPEFADSIQFSDNDEVFQLLYRTVTSPDTASSAKGIAYLMVGNFAYTEQQARSLVSAFPDIISHVVQFLRTEKLSEDNLQSLQLVQNLLKNSIVDEFVKRSDGFLEVLERVLTQQFYPLFKSQAVAITGTILGNLGEDDADKINFLICQALAGVYQKEDNFEVKSKIIGAISRVSSVIAQNLPTKGGFADSAAKSIELAFDYSYSTSQKPNDQWDLFNLLKALKTLGVLSGNNAQSQPTILEYIESNSHGERSERIAYLLSTFSNQLTEYQRTLSESADEEERGKGALVKGSVMNLAYLASKVQSNQGEKYSSEIIDACQTAINNSALLATPTEH</sequence>
<dbReference type="AlphaFoldDB" id="A0A0J9X7L8"/>